<name>A0A286E833_9ACTN</name>
<feature type="compositionally biased region" description="Basic and acidic residues" evidence="1">
    <location>
        <begin position="46"/>
        <end position="62"/>
    </location>
</feature>
<evidence type="ECO:0000313" key="2">
    <source>
        <dbReference type="EMBL" id="SOD67043.1"/>
    </source>
</evidence>
<evidence type="ECO:0000256" key="1">
    <source>
        <dbReference type="SAM" id="MobiDB-lite"/>
    </source>
</evidence>
<dbReference type="Proteomes" id="UP000219072">
    <property type="component" value="Unassembled WGS sequence"/>
</dbReference>
<feature type="region of interest" description="Disordered" evidence="1">
    <location>
        <begin position="31"/>
        <end position="62"/>
    </location>
</feature>
<dbReference type="AlphaFoldDB" id="A0A286E833"/>
<accession>A0A286E833</accession>
<feature type="compositionally biased region" description="Polar residues" evidence="1">
    <location>
        <begin position="36"/>
        <end position="45"/>
    </location>
</feature>
<dbReference type="EMBL" id="OCNE01000028">
    <property type="protein sequence ID" value="SOD67043.1"/>
    <property type="molecule type" value="Genomic_DNA"/>
</dbReference>
<reference evidence="2 3" key="1">
    <citation type="submission" date="2017-09" db="EMBL/GenBank/DDBJ databases">
        <authorList>
            <person name="Ehlers B."/>
            <person name="Leendertz F.H."/>
        </authorList>
    </citation>
    <scope>NUCLEOTIDE SEQUENCE [LARGE SCALE GENOMIC DNA]</scope>
    <source>
        <strain evidence="2 3">CGMCC 4.7095</strain>
    </source>
</reference>
<sequence>MQNTPRTVTNTITGQVAGHIIQAGTITGGLNLNTTPASNPNPDTSRTPDTHRQAYEDTTEPR</sequence>
<gene>
    <name evidence="2" type="ORF">SAMN06297387_12843</name>
</gene>
<proteinExistence type="predicted"/>
<evidence type="ECO:0000313" key="3">
    <source>
        <dbReference type="Proteomes" id="UP000219072"/>
    </source>
</evidence>
<protein>
    <submittedName>
        <fullName evidence="2">Uncharacterized protein</fullName>
    </submittedName>
</protein>
<keyword evidence="3" id="KW-1185">Reference proteome</keyword>
<dbReference type="RefSeq" id="WP_097233891.1">
    <property type="nucleotide sequence ID" value="NZ_OCNE01000028.1"/>
</dbReference>
<organism evidence="2 3">
    <name type="scientific">Streptomyces zhaozhouensis</name>
    <dbReference type="NCBI Taxonomy" id="1300267"/>
    <lineage>
        <taxon>Bacteria</taxon>
        <taxon>Bacillati</taxon>
        <taxon>Actinomycetota</taxon>
        <taxon>Actinomycetes</taxon>
        <taxon>Kitasatosporales</taxon>
        <taxon>Streptomycetaceae</taxon>
        <taxon>Streptomyces</taxon>
    </lineage>
</organism>